<comment type="function">
    <text evidence="7">This protein is involved in the repair of mismatches in DNA. It is possible that it carries out the mismatch recognition step. This protein has a weak ATPase activity.</text>
</comment>
<evidence type="ECO:0000256" key="8">
    <source>
        <dbReference type="NCBIfam" id="TIGR01070"/>
    </source>
</evidence>
<dbReference type="PIRSF" id="PIRSF037677">
    <property type="entry name" value="DNA_mis_repair_Msh6"/>
    <property type="match status" value="1"/>
</dbReference>
<proteinExistence type="inferred from homology"/>
<name>A0ABV6NCL6_9BACI</name>
<dbReference type="Pfam" id="PF05192">
    <property type="entry name" value="MutS_III"/>
    <property type="match status" value="1"/>
</dbReference>
<evidence type="ECO:0000256" key="1">
    <source>
        <dbReference type="ARBA" id="ARBA00006271"/>
    </source>
</evidence>
<dbReference type="Proteomes" id="UP001589833">
    <property type="component" value="Unassembled WGS sequence"/>
</dbReference>
<dbReference type="InterPro" id="IPR036678">
    <property type="entry name" value="MutS_con_dom_sf"/>
</dbReference>
<dbReference type="SUPFAM" id="SSF48334">
    <property type="entry name" value="DNA repair protein MutS, domain III"/>
    <property type="match status" value="1"/>
</dbReference>
<dbReference type="Pfam" id="PF01624">
    <property type="entry name" value="MutS_I"/>
    <property type="match status" value="1"/>
</dbReference>
<dbReference type="NCBIfam" id="TIGR01070">
    <property type="entry name" value="mutS1"/>
    <property type="match status" value="1"/>
</dbReference>
<evidence type="ECO:0000256" key="4">
    <source>
        <dbReference type="ARBA" id="ARBA00022840"/>
    </source>
</evidence>
<keyword evidence="6 7" id="KW-0234">DNA repair</keyword>
<gene>
    <name evidence="7 11" type="primary">mutS</name>
    <name evidence="11" type="ORF">ACFFH4_05615</name>
</gene>
<dbReference type="SMART" id="SM00534">
    <property type="entry name" value="MUTSac"/>
    <property type="match status" value="1"/>
</dbReference>
<keyword evidence="5 7" id="KW-0238">DNA-binding</keyword>
<dbReference type="InterPro" id="IPR000432">
    <property type="entry name" value="DNA_mismatch_repair_MutS_C"/>
</dbReference>
<evidence type="ECO:0000256" key="7">
    <source>
        <dbReference type="HAMAP-Rule" id="MF_00096"/>
    </source>
</evidence>
<dbReference type="NCBIfam" id="NF003810">
    <property type="entry name" value="PRK05399.1"/>
    <property type="match status" value="1"/>
</dbReference>
<dbReference type="InterPro" id="IPR045076">
    <property type="entry name" value="MutS"/>
</dbReference>
<keyword evidence="12" id="KW-1185">Reference proteome</keyword>
<keyword evidence="2 7" id="KW-0547">Nucleotide-binding</keyword>
<evidence type="ECO:0000259" key="10">
    <source>
        <dbReference type="PROSITE" id="PS00486"/>
    </source>
</evidence>
<protein>
    <recommendedName>
        <fullName evidence="7 8">DNA mismatch repair protein MutS</fullName>
    </recommendedName>
</protein>
<dbReference type="Gene3D" id="3.40.50.300">
    <property type="entry name" value="P-loop containing nucleotide triphosphate hydrolases"/>
    <property type="match status" value="1"/>
</dbReference>
<reference evidence="11 12" key="1">
    <citation type="submission" date="2024-09" db="EMBL/GenBank/DDBJ databases">
        <authorList>
            <person name="Sun Q."/>
            <person name="Mori K."/>
        </authorList>
    </citation>
    <scope>NUCLEOTIDE SEQUENCE [LARGE SCALE GENOMIC DNA]</scope>
    <source>
        <strain evidence="11 12">NCAIM B.02301</strain>
    </source>
</reference>
<evidence type="ECO:0000256" key="3">
    <source>
        <dbReference type="ARBA" id="ARBA00022763"/>
    </source>
</evidence>
<dbReference type="InterPro" id="IPR007696">
    <property type="entry name" value="DNA_mismatch_repair_MutS_core"/>
</dbReference>
<dbReference type="EMBL" id="JBHLTR010000006">
    <property type="protein sequence ID" value="MFC0558522.1"/>
    <property type="molecule type" value="Genomic_DNA"/>
</dbReference>
<evidence type="ECO:0000256" key="6">
    <source>
        <dbReference type="ARBA" id="ARBA00023204"/>
    </source>
</evidence>
<comment type="caution">
    <text evidence="11">The sequence shown here is derived from an EMBL/GenBank/DDBJ whole genome shotgun (WGS) entry which is preliminary data.</text>
</comment>
<feature type="domain" description="DNA mismatch repair proteins mutS family" evidence="10">
    <location>
        <begin position="680"/>
        <end position="696"/>
    </location>
</feature>
<dbReference type="RefSeq" id="WP_273840123.1">
    <property type="nucleotide sequence ID" value="NZ_JAQQWT010000001.1"/>
</dbReference>
<dbReference type="InterPro" id="IPR027417">
    <property type="entry name" value="P-loop_NTPase"/>
</dbReference>
<dbReference type="SMART" id="SM00533">
    <property type="entry name" value="MUTSd"/>
    <property type="match status" value="1"/>
</dbReference>
<accession>A0ABV6NCL6</accession>
<evidence type="ECO:0000256" key="2">
    <source>
        <dbReference type="ARBA" id="ARBA00022741"/>
    </source>
</evidence>
<evidence type="ECO:0000313" key="11">
    <source>
        <dbReference type="EMBL" id="MFC0558522.1"/>
    </source>
</evidence>
<dbReference type="PANTHER" id="PTHR11361">
    <property type="entry name" value="DNA MISMATCH REPAIR PROTEIN MUTS FAMILY MEMBER"/>
    <property type="match status" value="1"/>
</dbReference>
<keyword evidence="4 7" id="KW-0067">ATP-binding</keyword>
<evidence type="ECO:0000313" key="12">
    <source>
        <dbReference type="Proteomes" id="UP001589833"/>
    </source>
</evidence>
<sequence length="866" mass="99075">MAQNTPMMKQYLEIKAQHKDAFLFFRLGDFYEMFFEDAVLAAQELEITLTGRGQGEERIPMCGVPYHSADQYMSRLIEKGYKIALCEQVEDPKQAKGVVKREVVKVLTPGTMMYGNTIKEKENNYLVALTKFSEQSYGIARTDLTTGECAVTLIQGDLDEVIQDIASSGTKELVVETELDPNVLKRIQEKCPVTVSYENETELHEDYHHLVKSLQSDQLVTSFARLLQYLTRTQKRALGHLQQVKHYQNSAFMKMDTHTKRNLELTESLREKKKAGSLLAIVDQTVTAMGGRLVKNWIERPLINQQEIENRLTLVTAFKDAFFEREELRDELRHVYDLERLAGRIAYGSVNARELVQLKRSLQKTPLLKEYINKIAPTFVDRWFSTEHQVDELIDLLERSLVEDPPISVTDGGMIRPGYHQELDTYRDASMNGKQWIAELEQKEKVETGVRSLKIGFNKVFGYYIEVTRANLHLLPEGRYERKQTLTNAERFITPELKEKEALILNAEEKMEQLEYELFVVVREEAKLYLEYIQQLAHAISEIDVLAGFAAVSEKRHYVRPTFSVKRNIDIVDGRHPVVETVIEKGQYVANDVQMHEGREMLLITGPNMAGKSTYMRQLALLAIMAQIGCYVPARSVELPIFDQVFTRIGAADDLASGQSTFMVEMLETKYALTKATENSLILLDEIGRGTSTYDGMALAQAIIEYIHDVVRAKTLFSTHYHELTQLDETLKDLQNVHVSAVEENGTVVFLHKVVDGQADRSYGIYVAELAQLPSQVTERAETLLKQFEESTTTLQVQQTDVKEEQQLSLFMDEPETAVLVKERKSTVDVSEQEEKVLKKLVRKDVLNMTPIEAIQFINELQRLLK</sequence>
<dbReference type="PROSITE" id="PS00486">
    <property type="entry name" value="DNA_MISMATCH_REPAIR_2"/>
    <property type="match status" value="1"/>
</dbReference>
<comment type="similarity">
    <text evidence="1 7 9">Belongs to the DNA mismatch repair MutS family.</text>
</comment>
<dbReference type="Pfam" id="PF00488">
    <property type="entry name" value="MutS_V"/>
    <property type="match status" value="1"/>
</dbReference>
<dbReference type="Pfam" id="PF05190">
    <property type="entry name" value="MutS_IV"/>
    <property type="match status" value="1"/>
</dbReference>
<dbReference type="InterPro" id="IPR016151">
    <property type="entry name" value="DNA_mismatch_repair_MutS_N"/>
</dbReference>
<dbReference type="InterPro" id="IPR007695">
    <property type="entry name" value="DNA_mismatch_repair_MutS-lik_N"/>
</dbReference>
<dbReference type="InterPro" id="IPR005748">
    <property type="entry name" value="DNA_mismatch_repair_MutS"/>
</dbReference>
<dbReference type="InterPro" id="IPR036187">
    <property type="entry name" value="DNA_mismatch_repair_MutS_sf"/>
</dbReference>
<keyword evidence="3 7" id="KW-0227">DNA damage</keyword>
<feature type="binding site" evidence="7">
    <location>
        <begin position="606"/>
        <end position="613"/>
    </location>
    <ligand>
        <name>ATP</name>
        <dbReference type="ChEBI" id="CHEBI:30616"/>
    </ligand>
</feature>
<dbReference type="Pfam" id="PF05188">
    <property type="entry name" value="MutS_II"/>
    <property type="match status" value="1"/>
</dbReference>
<dbReference type="Gene3D" id="3.40.1170.10">
    <property type="entry name" value="DNA repair protein MutS, domain I"/>
    <property type="match status" value="1"/>
</dbReference>
<dbReference type="HAMAP" id="MF_00096">
    <property type="entry name" value="MutS"/>
    <property type="match status" value="1"/>
</dbReference>
<dbReference type="SUPFAM" id="SSF55271">
    <property type="entry name" value="DNA repair protein MutS, domain I"/>
    <property type="match status" value="1"/>
</dbReference>
<dbReference type="InterPro" id="IPR007861">
    <property type="entry name" value="DNA_mismatch_repair_MutS_clamp"/>
</dbReference>
<organism evidence="11 12">
    <name type="scientific">Halalkalibacter alkalisediminis</name>
    <dbReference type="NCBI Taxonomy" id="935616"/>
    <lineage>
        <taxon>Bacteria</taxon>
        <taxon>Bacillati</taxon>
        <taxon>Bacillota</taxon>
        <taxon>Bacilli</taxon>
        <taxon>Bacillales</taxon>
        <taxon>Bacillaceae</taxon>
        <taxon>Halalkalibacter</taxon>
    </lineage>
</organism>
<dbReference type="InterPro" id="IPR017261">
    <property type="entry name" value="DNA_mismatch_repair_MutS/MSH"/>
</dbReference>
<dbReference type="PANTHER" id="PTHR11361:SF34">
    <property type="entry name" value="DNA MISMATCH REPAIR PROTEIN MSH1, MITOCHONDRIAL"/>
    <property type="match status" value="1"/>
</dbReference>
<dbReference type="CDD" id="cd03284">
    <property type="entry name" value="ABC_MutS1"/>
    <property type="match status" value="1"/>
</dbReference>
<dbReference type="Gene3D" id="3.30.420.110">
    <property type="entry name" value="MutS, connector domain"/>
    <property type="match status" value="1"/>
</dbReference>
<evidence type="ECO:0000256" key="5">
    <source>
        <dbReference type="ARBA" id="ARBA00023125"/>
    </source>
</evidence>
<evidence type="ECO:0000256" key="9">
    <source>
        <dbReference type="RuleBase" id="RU003756"/>
    </source>
</evidence>
<dbReference type="InterPro" id="IPR007860">
    <property type="entry name" value="DNA_mmatch_repair_MutS_con_dom"/>
</dbReference>
<dbReference type="SUPFAM" id="SSF53150">
    <property type="entry name" value="DNA repair protein MutS, domain II"/>
    <property type="match status" value="1"/>
</dbReference>
<dbReference type="SUPFAM" id="SSF52540">
    <property type="entry name" value="P-loop containing nucleoside triphosphate hydrolases"/>
    <property type="match status" value="1"/>
</dbReference>
<dbReference type="Gene3D" id="1.10.1420.10">
    <property type="match status" value="2"/>
</dbReference>